<accession>A0AAN9XA34</accession>
<feature type="compositionally biased region" description="Basic residues" evidence="1">
    <location>
        <begin position="38"/>
        <end position="49"/>
    </location>
</feature>
<evidence type="ECO:0000313" key="3">
    <source>
        <dbReference type="Proteomes" id="UP001386955"/>
    </source>
</evidence>
<gene>
    <name evidence="2" type="ORF">VNO78_27434</name>
</gene>
<dbReference type="AlphaFoldDB" id="A0AAN9XA34"/>
<name>A0AAN9XA34_PSOTE</name>
<evidence type="ECO:0000256" key="1">
    <source>
        <dbReference type="SAM" id="MobiDB-lite"/>
    </source>
</evidence>
<reference evidence="2 3" key="1">
    <citation type="submission" date="2024-01" db="EMBL/GenBank/DDBJ databases">
        <title>The genomes of 5 underutilized Papilionoideae crops provide insights into root nodulation and disease resistanc.</title>
        <authorList>
            <person name="Jiang F."/>
        </authorList>
    </citation>
    <scope>NUCLEOTIDE SEQUENCE [LARGE SCALE GENOMIC DNA]</scope>
    <source>
        <strain evidence="2">DUOXIRENSHENG_FW03</strain>
        <tissue evidence="2">Leaves</tissue>
    </source>
</reference>
<proteinExistence type="predicted"/>
<keyword evidence="3" id="KW-1185">Reference proteome</keyword>
<dbReference type="Proteomes" id="UP001386955">
    <property type="component" value="Unassembled WGS sequence"/>
</dbReference>
<comment type="caution">
    <text evidence="2">The sequence shown here is derived from an EMBL/GenBank/DDBJ whole genome shotgun (WGS) entry which is preliminary data.</text>
</comment>
<organism evidence="2 3">
    <name type="scientific">Psophocarpus tetragonolobus</name>
    <name type="common">Winged bean</name>
    <name type="synonym">Dolichos tetragonolobus</name>
    <dbReference type="NCBI Taxonomy" id="3891"/>
    <lineage>
        <taxon>Eukaryota</taxon>
        <taxon>Viridiplantae</taxon>
        <taxon>Streptophyta</taxon>
        <taxon>Embryophyta</taxon>
        <taxon>Tracheophyta</taxon>
        <taxon>Spermatophyta</taxon>
        <taxon>Magnoliopsida</taxon>
        <taxon>eudicotyledons</taxon>
        <taxon>Gunneridae</taxon>
        <taxon>Pentapetalae</taxon>
        <taxon>rosids</taxon>
        <taxon>fabids</taxon>
        <taxon>Fabales</taxon>
        <taxon>Fabaceae</taxon>
        <taxon>Papilionoideae</taxon>
        <taxon>50 kb inversion clade</taxon>
        <taxon>NPAAA clade</taxon>
        <taxon>indigoferoid/millettioid clade</taxon>
        <taxon>Phaseoleae</taxon>
        <taxon>Psophocarpus</taxon>
    </lineage>
</organism>
<protein>
    <submittedName>
        <fullName evidence="2">Uncharacterized protein</fullName>
    </submittedName>
</protein>
<evidence type="ECO:0000313" key="2">
    <source>
        <dbReference type="EMBL" id="KAK7386998.1"/>
    </source>
</evidence>
<feature type="region of interest" description="Disordered" evidence="1">
    <location>
        <begin position="27"/>
        <end position="51"/>
    </location>
</feature>
<dbReference type="EMBL" id="JAYMYS010000007">
    <property type="protein sequence ID" value="KAK7386998.1"/>
    <property type="molecule type" value="Genomic_DNA"/>
</dbReference>
<sequence>MPHQVLTTYNPTNAYIHQCTLNVHTPQSLSSASVTAERKKKKEEKRRTVRSIERGNTRLEESAVLLRRSIIGAGQLQIAALASPKFVP</sequence>